<dbReference type="OrthoDB" id="9803986at2"/>
<dbReference type="PANTHER" id="PTHR36931:SF1">
    <property type="entry name" value="UPF0153 PROTEIN YEIW"/>
    <property type="match status" value="1"/>
</dbReference>
<dbReference type="Proteomes" id="UP000315901">
    <property type="component" value="Unassembled WGS sequence"/>
</dbReference>
<accession>A0A501WUH5</accession>
<evidence type="ECO:0000313" key="2">
    <source>
        <dbReference type="Proteomes" id="UP000315901"/>
    </source>
</evidence>
<keyword evidence="2" id="KW-1185">Reference proteome</keyword>
<gene>
    <name evidence="1" type="ORF">FJM67_08000</name>
</gene>
<dbReference type="EMBL" id="VFRR01000012">
    <property type="protein sequence ID" value="TPE52372.1"/>
    <property type="molecule type" value="Genomic_DNA"/>
</dbReference>
<protein>
    <submittedName>
        <fullName evidence="1">YkgJ family cysteine cluster protein</fullName>
    </submittedName>
</protein>
<dbReference type="RefSeq" id="WP_140588273.1">
    <property type="nucleotide sequence ID" value="NZ_VFRR01000012.1"/>
</dbReference>
<dbReference type="Pfam" id="PF03692">
    <property type="entry name" value="CxxCxxCC"/>
    <property type="match status" value="1"/>
</dbReference>
<sequence>MQCRPECGACCIAPSISSPIPGMPNGKPAGVPCLHLDEHKRCLIFTDPRRPKVCADFQPMEYICGNSASEAMLIISDLEKDTAMSVSNKEIQ</sequence>
<reference evidence="1 2" key="1">
    <citation type="submission" date="2019-06" db="EMBL/GenBank/DDBJ databases">
        <title>A novel bacterium of genus Marinomonas, isolated from coastal sand.</title>
        <authorList>
            <person name="Huang H."/>
            <person name="Mo K."/>
            <person name="Hu Y."/>
        </authorList>
    </citation>
    <scope>NUCLEOTIDE SEQUENCE [LARGE SCALE GENOMIC DNA]</scope>
    <source>
        <strain evidence="1 2">HB171799</strain>
    </source>
</reference>
<dbReference type="InterPro" id="IPR005358">
    <property type="entry name" value="Puta_zinc/iron-chelating_dom"/>
</dbReference>
<proteinExistence type="predicted"/>
<dbReference type="PANTHER" id="PTHR36931">
    <property type="entry name" value="UPF0153 PROTEIN YEIW"/>
    <property type="match status" value="1"/>
</dbReference>
<dbReference type="InterPro" id="IPR052572">
    <property type="entry name" value="UPF0153_domain"/>
</dbReference>
<evidence type="ECO:0000313" key="1">
    <source>
        <dbReference type="EMBL" id="TPE52372.1"/>
    </source>
</evidence>
<organism evidence="1 2">
    <name type="scientific">Maribrevibacterium harenarium</name>
    <dbReference type="NCBI Taxonomy" id="2589817"/>
    <lineage>
        <taxon>Bacteria</taxon>
        <taxon>Pseudomonadati</taxon>
        <taxon>Pseudomonadota</taxon>
        <taxon>Gammaproteobacteria</taxon>
        <taxon>Oceanospirillales</taxon>
        <taxon>Oceanospirillaceae</taxon>
        <taxon>Maribrevibacterium</taxon>
    </lineage>
</organism>
<name>A0A501WUH5_9GAMM</name>
<comment type="caution">
    <text evidence="1">The sequence shown here is derived from an EMBL/GenBank/DDBJ whole genome shotgun (WGS) entry which is preliminary data.</text>
</comment>
<dbReference type="AlphaFoldDB" id="A0A501WUH5"/>